<feature type="transmembrane region" description="Helical" evidence="12">
    <location>
        <begin position="206"/>
        <end position="227"/>
    </location>
</feature>
<name>A0A8C4X3E7_ERPCA</name>
<evidence type="ECO:0000256" key="7">
    <source>
        <dbReference type="ARBA" id="ARBA00023157"/>
    </source>
</evidence>
<feature type="transmembrane region" description="Helical" evidence="12">
    <location>
        <begin position="112"/>
        <end position="133"/>
    </location>
</feature>
<keyword evidence="7" id="KW-1015">Disulfide bond</keyword>
<dbReference type="AlphaFoldDB" id="A0A8C4X3E7"/>
<dbReference type="FunFam" id="1.20.1070.10:FF:000030">
    <property type="entry name" value="trace amine-associated receptor 1"/>
    <property type="match status" value="1"/>
</dbReference>
<keyword evidence="5 11" id="KW-0297">G-protein coupled receptor</keyword>
<dbReference type="SMART" id="SM01381">
    <property type="entry name" value="7TM_GPCR_Srsx"/>
    <property type="match status" value="1"/>
</dbReference>
<evidence type="ECO:0000313" key="14">
    <source>
        <dbReference type="Ensembl" id="ENSECRP00000002585.1"/>
    </source>
</evidence>
<evidence type="ECO:0000256" key="10">
    <source>
        <dbReference type="ARBA" id="ARBA00023224"/>
    </source>
</evidence>
<dbReference type="Pfam" id="PF00001">
    <property type="entry name" value="7tm_1"/>
    <property type="match status" value="1"/>
</dbReference>
<sequence>IWNKMNFNESGSLQSIHFCYESLNNSCQKHVLSIHTYAIVYTVMWAIIIITVFGNLIVIISISHFIQLHSPTNFLVFSLAVTDLLLGGFVMPPIAVQLIETCWYLGEAFCRFYLSVVITLCTSSVLHLSFISIDRYYAVCHPLTYKSKITTSLTIHLILFCWILSVAVGFLIVYLELNLIGVENLYYEKSKCVGSCLLLQNEASGLVSSLFSFYIPGFIMIVIYIKIFTVAQRQARSIQDAAQFNQTTEQKRNVASRKRETKAAKTLATVVGVFLLCWSPFFLCNIIDPLINFSTPPLLIDIFAWFGYMNSTFNPLIYGFFYSWFRKALRLIVYGKIFQSDSSRMKLFSD</sequence>
<feature type="transmembrane region" description="Helical" evidence="12">
    <location>
        <begin position="38"/>
        <end position="62"/>
    </location>
</feature>
<dbReference type="CDD" id="cd15314">
    <property type="entry name" value="7tmA_TAAR1"/>
    <property type="match status" value="1"/>
</dbReference>
<dbReference type="GO" id="GO:0005886">
    <property type="term" value="C:plasma membrane"/>
    <property type="evidence" value="ECO:0007669"/>
    <property type="project" value="UniProtKB-SubCell"/>
</dbReference>
<dbReference type="Ensembl" id="ENSECRT00000002625.1">
    <property type="protein sequence ID" value="ENSECRP00000002585.1"/>
    <property type="gene ID" value="ENSECRG00000001765.1"/>
</dbReference>
<keyword evidence="8 11" id="KW-0675">Receptor</keyword>
<dbReference type="SUPFAM" id="SSF81321">
    <property type="entry name" value="Family A G protein-coupled receptor-like"/>
    <property type="match status" value="1"/>
</dbReference>
<reference evidence="14" key="2">
    <citation type="submission" date="2025-08" db="UniProtKB">
        <authorList>
            <consortium name="Ensembl"/>
        </authorList>
    </citation>
    <scope>IDENTIFICATION</scope>
</reference>
<feature type="domain" description="G-protein coupled receptors family 1 profile" evidence="13">
    <location>
        <begin position="54"/>
        <end position="318"/>
    </location>
</feature>
<proteinExistence type="inferred from homology"/>
<evidence type="ECO:0000256" key="12">
    <source>
        <dbReference type="SAM" id="Phobius"/>
    </source>
</evidence>
<gene>
    <name evidence="14" type="primary">LOC114649515</name>
</gene>
<dbReference type="GeneTree" id="ENSGT00950000182934"/>
<dbReference type="PROSITE" id="PS50262">
    <property type="entry name" value="G_PROTEIN_RECEP_F1_2"/>
    <property type="match status" value="1"/>
</dbReference>
<feature type="transmembrane region" description="Helical" evidence="12">
    <location>
        <begin position="303"/>
        <end position="325"/>
    </location>
</feature>
<protein>
    <recommendedName>
        <fullName evidence="13">G-protein coupled receptors family 1 profile domain-containing protein</fullName>
    </recommendedName>
</protein>
<evidence type="ECO:0000256" key="2">
    <source>
        <dbReference type="ARBA" id="ARBA00022475"/>
    </source>
</evidence>
<dbReference type="Gene3D" id="1.20.1070.10">
    <property type="entry name" value="Rhodopsin 7-helix transmembrane proteins"/>
    <property type="match status" value="1"/>
</dbReference>
<feature type="transmembrane region" description="Helical" evidence="12">
    <location>
        <begin position="267"/>
        <end position="291"/>
    </location>
</feature>
<dbReference type="PRINTS" id="PR00237">
    <property type="entry name" value="GPCRRHODOPSN"/>
</dbReference>
<dbReference type="PROSITE" id="PS00237">
    <property type="entry name" value="G_PROTEIN_RECEP_F1_1"/>
    <property type="match status" value="1"/>
</dbReference>
<dbReference type="InterPro" id="IPR009132">
    <property type="entry name" value="TAAR_fam"/>
</dbReference>
<keyword evidence="6 12" id="KW-0472">Membrane</keyword>
<evidence type="ECO:0000256" key="11">
    <source>
        <dbReference type="RuleBase" id="RU000688"/>
    </source>
</evidence>
<keyword evidence="2" id="KW-1003">Cell membrane</keyword>
<comment type="subcellular location">
    <subcellularLocation>
        <location evidence="1">Cell membrane</location>
        <topology evidence="1">Multi-pass membrane protein</topology>
    </subcellularLocation>
</comment>
<reference evidence="14" key="1">
    <citation type="submission" date="2021-06" db="EMBL/GenBank/DDBJ databases">
        <authorList>
            <consortium name="Wellcome Sanger Institute Data Sharing"/>
        </authorList>
    </citation>
    <scope>NUCLEOTIDE SEQUENCE [LARGE SCALE GENOMIC DNA]</scope>
</reference>
<evidence type="ECO:0000256" key="3">
    <source>
        <dbReference type="ARBA" id="ARBA00022692"/>
    </source>
</evidence>
<dbReference type="Proteomes" id="UP000694620">
    <property type="component" value="Chromosome 3"/>
</dbReference>
<organism evidence="14 15">
    <name type="scientific">Erpetoichthys calabaricus</name>
    <name type="common">Rope fish</name>
    <name type="synonym">Calamoichthys calabaricus</name>
    <dbReference type="NCBI Taxonomy" id="27687"/>
    <lineage>
        <taxon>Eukaryota</taxon>
        <taxon>Metazoa</taxon>
        <taxon>Chordata</taxon>
        <taxon>Craniata</taxon>
        <taxon>Vertebrata</taxon>
        <taxon>Euteleostomi</taxon>
        <taxon>Actinopterygii</taxon>
        <taxon>Polypteriformes</taxon>
        <taxon>Polypteridae</taxon>
        <taxon>Erpetoichthys</taxon>
    </lineage>
</organism>
<reference evidence="14" key="3">
    <citation type="submission" date="2025-09" db="UniProtKB">
        <authorList>
            <consortium name="Ensembl"/>
        </authorList>
    </citation>
    <scope>IDENTIFICATION</scope>
</reference>
<evidence type="ECO:0000256" key="6">
    <source>
        <dbReference type="ARBA" id="ARBA00023136"/>
    </source>
</evidence>
<evidence type="ECO:0000256" key="4">
    <source>
        <dbReference type="ARBA" id="ARBA00022989"/>
    </source>
</evidence>
<dbReference type="GO" id="GO:0001594">
    <property type="term" value="F:trace-amine receptor activity"/>
    <property type="evidence" value="ECO:0007669"/>
    <property type="project" value="InterPro"/>
</dbReference>
<feature type="transmembrane region" description="Helical" evidence="12">
    <location>
        <begin position="153"/>
        <end position="175"/>
    </location>
</feature>
<dbReference type="InterPro" id="IPR009133">
    <property type="entry name" value="TAAR1"/>
</dbReference>
<keyword evidence="9" id="KW-0325">Glycoprotein</keyword>
<comment type="similarity">
    <text evidence="11">Belongs to the G-protein coupled receptor 1 family.</text>
</comment>
<evidence type="ECO:0000313" key="15">
    <source>
        <dbReference type="Proteomes" id="UP000694620"/>
    </source>
</evidence>
<keyword evidence="3 11" id="KW-0812">Transmembrane</keyword>
<dbReference type="InterPro" id="IPR000276">
    <property type="entry name" value="GPCR_Rhodpsn"/>
</dbReference>
<evidence type="ECO:0000256" key="8">
    <source>
        <dbReference type="ARBA" id="ARBA00023170"/>
    </source>
</evidence>
<evidence type="ECO:0000259" key="13">
    <source>
        <dbReference type="PROSITE" id="PS50262"/>
    </source>
</evidence>
<dbReference type="PRINTS" id="PR01830">
    <property type="entry name" value="TRACEAMINER"/>
</dbReference>
<feature type="transmembrane region" description="Helical" evidence="12">
    <location>
        <begin position="74"/>
        <end position="92"/>
    </location>
</feature>
<dbReference type="InterPro" id="IPR017452">
    <property type="entry name" value="GPCR_Rhodpsn_7TM"/>
</dbReference>
<dbReference type="InterPro" id="IPR050569">
    <property type="entry name" value="TAAR"/>
</dbReference>
<evidence type="ECO:0000256" key="9">
    <source>
        <dbReference type="ARBA" id="ARBA00023180"/>
    </source>
</evidence>
<dbReference type="PRINTS" id="PR01831">
    <property type="entry name" value="TRACEAMINE1R"/>
</dbReference>
<dbReference type="PANTHER" id="PTHR24249">
    <property type="entry name" value="HISTAMINE RECEPTOR-RELATED G-PROTEIN COUPLED RECEPTOR"/>
    <property type="match status" value="1"/>
</dbReference>
<keyword evidence="15" id="KW-1185">Reference proteome</keyword>
<dbReference type="PANTHER" id="PTHR24249:SF417">
    <property type="entry name" value="TRACE AMINE-ASSOCIATED RECEPTOR 11"/>
    <property type="match status" value="1"/>
</dbReference>
<keyword evidence="4 12" id="KW-1133">Transmembrane helix</keyword>
<keyword evidence="10 11" id="KW-0807">Transducer</keyword>
<accession>A0A8C4X3E7</accession>
<evidence type="ECO:0000256" key="1">
    <source>
        <dbReference type="ARBA" id="ARBA00004651"/>
    </source>
</evidence>
<evidence type="ECO:0000256" key="5">
    <source>
        <dbReference type="ARBA" id="ARBA00023040"/>
    </source>
</evidence>